<gene>
    <name evidence="3" type="ORF">FN846DRAFT_195049</name>
</gene>
<evidence type="ECO:0000313" key="4">
    <source>
        <dbReference type="Proteomes" id="UP000326924"/>
    </source>
</evidence>
<dbReference type="InterPro" id="IPR051693">
    <property type="entry name" value="UPF0046_metallophosphoest"/>
</dbReference>
<feature type="compositionally biased region" description="Pro residues" evidence="1">
    <location>
        <begin position="54"/>
        <end position="67"/>
    </location>
</feature>
<name>A0A5J5ENB4_9PEZI</name>
<reference evidence="3 4" key="1">
    <citation type="submission" date="2019-09" db="EMBL/GenBank/DDBJ databases">
        <title>Draft genome of the ectomycorrhizal ascomycete Sphaerosporella brunnea.</title>
        <authorList>
            <consortium name="DOE Joint Genome Institute"/>
            <person name="Benucci G.M."/>
            <person name="Marozzi G."/>
            <person name="Antonielli L."/>
            <person name="Sanchez S."/>
            <person name="Marco P."/>
            <person name="Wang X."/>
            <person name="Falini L.B."/>
            <person name="Barry K."/>
            <person name="Haridas S."/>
            <person name="Lipzen A."/>
            <person name="Labutti K."/>
            <person name="Grigoriev I.V."/>
            <person name="Murat C."/>
            <person name="Martin F."/>
            <person name="Albertini E."/>
            <person name="Donnini D."/>
            <person name="Bonito G."/>
        </authorList>
    </citation>
    <scope>NUCLEOTIDE SEQUENCE [LARGE SCALE GENOMIC DNA]</scope>
    <source>
        <strain evidence="3 4">Sb_GMNB300</strain>
    </source>
</reference>
<dbReference type="PANTHER" id="PTHR12905">
    <property type="entry name" value="METALLOPHOSPHOESTERASE"/>
    <property type="match status" value="1"/>
</dbReference>
<dbReference type="InterPro" id="IPR029052">
    <property type="entry name" value="Metallo-depent_PP-like"/>
</dbReference>
<dbReference type="Proteomes" id="UP000326924">
    <property type="component" value="Unassembled WGS sequence"/>
</dbReference>
<dbReference type="SUPFAM" id="SSF56300">
    <property type="entry name" value="Metallo-dependent phosphatases"/>
    <property type="match status" value="1"/>
</dbReference>
<dbReference type="OrthoDB" id="630188at2759"/>
<organism evidence="3 4">
    <name type="scientific">Sphaerosporella brunnea</name>
    <dbReference type="NCBI Taxonomy" id="1250544"/>
    <lineage>
        <taxon>Eukaryota</taxon>
        <taxon>Fungi</taxon>
        <taxon>Dikarya</taxon>
        <taxon>Ascomycota</taxon>
        <taxon>Pezizomycotina</taxon>
        <taxon>Pezizomycetes</taxon>
        <taxon>Pezizales</taxon>
        <taxon>Pyronemataceae</taxon>
        <taxon>Sphaerosporella</taxon>
    </lineage>
</organism>
<evidence type="ECO:0000256" key="1">
    <source>
        <dbReference type="SAM" id="MobiDB-lite"/>
    </source>
</evidence>
<dbReference type="InParanoid" id="A0A5J5ENB4"/>
<dbReference type="EMBL" id="VXIS01000176">
    <property type="protein sequence ID" value="KAA8898914.1"/>
    <property type="molecule type" value="Genomic_DNA"/>
</dbReference>
<dbReference type="CDD" id="cd07379">
    <property type="entry name" value="MPP_239FB"/>
    <property type="match status" value="1"/>
</dbReference>
<protein>
    <submittedName>
        <fullName evidence="3">Metallo-dependent phosphatase-like protein</fullName>
    </submittedName>
</protein>
<dbReference type="Pfam" id="PF00149">
    <property type="entry name" value="Metallophos"/>
    <property type="match status" value="1"/>
</dbReference>
<dbReference type="Gene3D" id="3.60.21.10">
    <property type="match status" value="1"/>
</dbReference>
<evidence type="ECO:0000313" key="3">
    <source>
        <dbReference type="EMBL" id="KAA8898914.1"/>
    </source>
</evidence>
<dbReference type="GO" id="GO:0016787">
    <property type="term" value="F:hydrolase activity"/>
    <property type="evidence" value="ECO:0007669"/>
    <property type="project" value="InterPro"/>
</dbReference>
<accession>A0A5J5ENB4</accession>
<keyword evidence="4" id="KW-1185">Reference proteome</keyword>
<feature type="region of interest" description="Disordered" evidence="1">
    <location>
        <begin position="45"/>
        <end position="67"/>
    </location>
</feature>
<dbReference type="PANTHER" id="PTHR12905:SF0">
    <property type="entry name" value="CALCINEURIN-LIKE PHOSPHOESTERASE DOMAIN-CONTAINING PROTEIN"/>
    <property type="match status" value="1"/>
</dbReference>
<proteinExistence type="predicted"/>
<dbReference type="InterPro" id="IPR004843">
    <property type="entry name" value="Calcineurin-like_PHP"/>
</dbReference>
<dbReference type="AlphaFoldDB" id="A0A5J5ENB4"/>
<feature type="domain" description="Calcineurin-like phosphoesterase" evidence="2">
    <location>
        <begin position="76"/>
        <end position="260"/>
    </location>
</feature>
<sequence>MEPPANLIYHRVYAEPPPRSELAPSQLTDDGLPVLPAAIQRRTLTTSLDGPSSPLTPIPPSLPLPPAAPRRKKLRLVCISDTHQHTPYLPRGDILLHAGDLSNDGSVRSLGNALSWLSSQPHPHKLFIAGNHDLAFDGSFVSAETHQECLSLLAGKALTYLTPEKGIVEVCGLKFFGSPYSPRSTDRAWAFQYERGGGGEQPWSAVPEGVDVLLTHSPPKFHLDRSGSVLPPEMHSGSETLRRRVAEVRPLVHVFGHVHAGRGVERVRWAPPSRVDWREEGCVSIEDPSPESAKRQFLVDATQLERGRETLCVNASIAKGPWRKGEGRVGGWGKPVVVDIMVDGVEGE</sequence>
<comment type="caution">
    <text evidence="3">The sequence shown here is derived from an EMBL/GenBank/DDBJ whole genome shotgun (WGS) entry which is preliminary data.</text>
</comment>
<evidence type="ECO:0000259" key="2">
    <source>
        <dbReference type="Pfam" id="PF00149"/>
    </source>
</evidence>